<feature type="domain" description="GmrSD restriction endonucleases N-terminal" evidence="1">
    <location>
        <begin position="100"/>
        <end position="236"/>
    </location>
</feature>
<keyword evidence="3" id="KW-1185">Reference proteome</keyword>
<dbReference type="Proteomes" id="UP001220577">
    <property type="component" value="Chromosome"/>
</dbReference>
<name>A0ABY7UFS5_9CORY</name>
<reference evidence="2 3" key="1">
    <citation type="submission" date="2020-10" db="EMBL/GenBank/DDBJ databases">
        <title>Complete genome sequence of Corynebacterium ihumii DSM 45751.</title>
        <authorList>
            <person name="Ruckert C."/>
            <person name="Albersmeier A."/>
            <person name="Busche T."/>
            <person name="Jaenicke S."/>
            <person name="Winkler A."/>
            <person name="Friethjonsson O.H."/>
            <person name="Hreggviethsson G.O."/>
            <person name="Lambert C."/>
            <person name="Badcock D."/>
            <person name="Bernaerts K."/>
            <person name="Anne J."/>
            <person name="Economou A."/>
            <person name="Kalinowski J."/>
        </authorList>
    </citation>
    <scope>NUCLEOTIDE SEQUENCE [LARGE SCALE GENOMIC DNA]</scope>
    <source>
        <strain evidence="2 3">DSM 45751</strain>
    </source>
</reference>
<accession>A0ABY7UFS5</accession>
<proteinExistence type="predicted"/>
<dbReference type="InterPro" id="IPR004919">
    <property type="entry name" value="GmrSD_N"/>
</dbReference>
<dbReference type="EMBL" id="CP063190">
    <property type="protein sequence ID" value="WCZ35540.1"/>
    <property type="molecule type" value="Genomic_DNA"/>
</dbReference>
<dbReference type="PANTHER" id="PTHR39639">
    <property type="entry name" value="CHROMOSOME 16, WHOLE GENOME SHOTGUN SEQUENCE"/>
    <property type="match status" value="1"/>
</dbReference>
<dbReference type="Pfam" id="PF03235">
    <property type="entry name" value="GmrSD_N"/>
    <property type="match status" value="1"/>
</dbReference>
<dbReference type="PANTHER" id="PTHR39639:SF1">
    <property type="entry name" value="DUF262 DOMAIN-CONTAINING PROTEIN"/>
    <property type="match status" value="1"/>
</dbReference>
<evidence type="ECO:0000313" key="3">
    <source>
        <dbReference type="Proteomes" id="UP001220577"/>
    </source>
</evidence>
<protein>
    <recommendedName>
        <fullName evidence="1">GmrSD restriction endonucleases N-terminal domain-containing protein</fullName>
    </recommendedName>
</protein>
<organism evidence="2 3">
    <name type="scientific">Corynebacterium ihumii</name>
    <dbReference type="NCBI Taxonomy" id="1232427"/>
    <lineage>
        <taxon>Bacteria</taxon>
        <taxon>Bacillati</taxon>
        <taxon>Actinomycetota</taxon>
        <taxon>Actinomycetes</taxon>
        <taxon>Mycobacteriales</taxon>
        <taxon>Corynebacteriaceae</taxon>
        <taxon>Corynebacterium</taxon>
    </lineage>
</organism>
<gene>
    <name evidence="2" type="ORF">CIHUM_10760</name>
</gene>
<evidence type="ECO:0000313" key="2">
    <source>
        <dbReference type="EMBL" id="WCZ35540.1"/>
    </source>
</evidence>
<evidence type="ECO:0000259" key="1">
    <source>
        <dbReference type="Pfam" id="PF03235"/>
    </source>
</evidence>
<sequence>MVKSFLVVDGREPECCLSIEGMPEKIIAEPTEPKAPSAAPDELLARTLTREEIEDQTDPSGRDIPVTFQTIDYPVDALVKRLERGTMIIPQFDAPNEKVQTTLFQRQFVWTKKQMDRFIESLLRGYPVPGIFLVRQNPDNKLLVLDGQQRLETLRRFYRGVHNEKVFSLQYVAPEFQKLTYETLPEELQNILDDSFMQATIVSVSDDDSYEAAYQIFERLNSGGTQLTPHEVRIALFSGDLMGRIAELNDDSAWRYLYGPRNSRLRDHELITRILALAEREEEYRRPLKTFLNDFTQDFRNAPDRLEPLSEGFLETAKLLADQVGPSAFRRTENGQVNGAQAEAIMVALITAEDRSECASDLAERVQLLQSDREFVNATTKATADNEAVRSRLERARDILLANGDQE</sequence>